<protein>
    <submittedName>
        <fullName evidence="15">Polynucleotide adenylyltransferase region</fullName>
    </submittedName>
</protein>
<dbReference type="GO" id="GO:0046872">
    <property type="term" value="F:metal ion binding"/>
    <property type="evidence" value="ECO:0007669"/>
    <property type="project" value="UniProtKB-KW"/>
</dbReference>
<keyword evidence="2 11" id="KW-0808">Transferase</keyword>
<comment type="similarity">
    <text evidence="11">Belongs to the tRNA nucleotidyltransferase/poly(A) polymerase family.</text>
</comment>
<dbReference type="Pfam" id="PF12627">
    <property type="entry name" value="PolyA_pol_RNAbd"/>
    <property type="match status" value="1"/>
</dbReference>
<evidence type="ECO:0000256" key="2">
    <source>
        <dbReference type="ARBA" id="ARBA00022679"/>
    </source>
</evidence>
<keyword evidence="5" id="KW-0479">Metal-binding</keyword>
<dbReference type="Proteomes" id="UP000000925">
    <property type="component" value="Chromosome"/>
</dbReference>
<dbReference type="CDD" id="cd05398">
    <property type="entry name" value="NT_ClassII-CCAase"/>
    <property type="match status" value="1"/>
</dbReference>
<evidence type="ECO:0000256" key="11">
    <source>
        <dbReference type="RuleBase" id="RU003953"/>
    </source>
</evidence>
<feature type="domain" description="Poly A polymerase head" evidence="12">
    <location>
        <begin position="9"/>
        <end position="133"/>
    </location>
</feature>
<name>D5EPJ9_CORAD</name>
<comment type="cofactor">
    <cofactor evidence="1">
        <name>Mg(2+)</name>
        <dbReference type="ChEBI" id="CHEBI:18420"/>
    </cofactor>
</comment>
<dbReference type="SUPFAM" id="SSF81301">
    <property type="entry name" value="Nucleotidyltransferase"/>
    <property type="match status" value="1"/>
</dbReference>
<dbReference type="KEGG" id="caa:Caka_0712"/>
<evidence type="ECO:0000259" key="13">
    <source>
        <dbReference type="Pfam" id="PF01966"/>
    </source>
</evidence>
<dbReference type="PANTHER" id="PTHR47545:SF1">
    <property type="entry name" value="MULTIFUNCTIONAL CCA PROTEIN"/>
    <property type="match status" value="1"/>
</dbReference>
<dbReference type="eggNOG" id="COG0617">
    <property type="taxonomic scope" value="Bacteria"/>
</dbReference>
<dbReference type="OrthoDB" id="9805698at2"/>
<dbReference type="Gene3D" id="3.30.460.10">
    <property type="entry name" value="Beta Polymerase, domain 2"/>
    <property type="match status" value="1"/>
</dbReference>
<dbReference type="HOGENOM" id="CLU_015961_6_2_0"/>
<reference evidence="15 16" key="1">
    <citation type="journal article" date="2010" name="Stand. Genomic Sci.">
        <title>Complete genome sequence of Coraliomargarita akajimensis type strain (04OKA010-24).</title>
        <authorList>
            <person name="Mavromatis K."/>
            <person name="Abt B."/>
            <person name="Brambilla E."/>
            <person name="Lapidus A."/>
            <person name="Copeland A."/>
            <person name="Deshpande S."/>
            <person name="Nolan M."/>
            <person name="Lucas S."/>
            <person name="Tice H."/>
            <person name="Cheng J.F."/>
            <person name="Han C."/>
            <person name="Detter J.C."/>
            <person name="Woyke T."/>
            <person name="Goodwin L."/>
            <person name="Pitluck S."/>
            <person name="Held B."/>
            <person name="Brettin T."/>
            <person name="Tapia R."/>
            <person name="Ivanova N."/>
            <person name="Mikhailova N."/>
            <person name="Pati A."/>
            <person name="Liolios K."/>
            <person name="Chen A."/>
            <person name="Palaniappan K."/>
            <person name="Land M."/>
            <person name="Hauser L."/>
            <person name="Chang Y.J."/>
            <person name="Jeffries C.D."/>
            <person name="Rohde M."/>
            <person name="Goker M."/>
            <person name="Bristow J."/>
            <person name="Eisen J.A."/>
            <person name="Markowitz V."/>
            <person name="Hugenholtz P."/>
            <person name="Klenk H.P."/>
            <person name="Kyrpides N.C."/>
        </authorList>
    </citation>
    <scope>NUCLEOTIDE SEQUENCE [LARGE SCALE GENOMIC DNA]</scope>
    <source>
        <strain evidence="16">DSM 45221 / IAM 15411 / JCM 23193 / KCTC 12865</strain>
    </source>
</reference>
<keyword evidence="3" id="KW-0819">tRNA processing</keyword>
<keyword evidence="10 11" id="KW-0694">RNA-binding</keyword>
<dbReference type="InterPro" id="IPR002646">
    <property type="entry name" value="PolA_pol_head_dom"/>
</dbReference>
<evidence type="ECO:0000256" key="6">
    <source>
        <dbReference type="ARBA" id="ARBA00022741"/>
    </source>
</evidence>
<keyword evidence="16" id="KW-1185">Reference proteome</keyword>
<dbReference type="Pfam" id="PF01966">
    <property type="entry name" value="HD"/>
    <property type="match status" value="1"/>
</dbReference>
<evidence type="ECO:0000256" key="7">
    <source>
        <dbReference type="ARBA" id="ARBA00022800"/>
    </source>
</evidence>
<proteinExistence type="inferred from homology"/>
<evidence type="ECO:0000256" key="4">
    <source>
        <dbReference type="ARBA" id="ARBA00022695"/>
    </source>
</evidence>
<evidence type="ECO:0000256" key="8">
    <source>
        <dbReference type="ARBA" id="ARBA00022840"/>
    </source>
</evidence>
<accession>D5EPJ9</accession>
<organism evidence="15 16">
    <name type="scientific">Coraliomargarita akajimensis (strain DSM 45221 / IAM 15411 / JCM 23193 / KCTC 12865 / 04OKA010-24)</name>
    <dbReference type="NCBI Taxonomy" id="583355"/>
    <lineage>
        <taxon>Bacteria</taxon>
        <taxon>Pseudomonadati</taxon>
        <taxon>Verrucomicrobiota</taxon>
        <taxon>Opitutia</taxon>
        <taxon>Puniceicoccales</taxon>
        <taxon>Coraliomargaritaceae</taxon>
        <taxon>Coraliomargarita</taxon>
    </lineage>
</organism>
<dbReference type="GO" id="GO:0003723">
    <property type="term" value="F:RNA binding"/>
    <property type="evidence" value="ECO:0007669"/>
    <property type="project" value="UniProtKB-KW"/>
</dbReference>
<dbReference type="InterPro" id="IPR032828">
    <property type="entry name" value="PolyA_RNA-bd"/>
</dbReference>
<dbReference type="GO" id="GO:0005524">
    <property type="term" value="F:ATP binding"/>
    <property type="evidence" value="ECO:0007669"/>
    <property type="project" value="UniProtKB-KW"/>
</dbReference>
<evidence type="ECO:0000313" key="16">
    <source>
        <dbReference type="Proteomes" id="UP000000925"/>
    </source>
</evidence>
<evidence type="ECO:0000256" key="9">
    <source>
        <dbReference type="ARBA" id="ARBA00022842"/>
    </source>
</evidence>
<keyword evidence="7" id="KW-0692">RNA repair</keyword>
<evidence type="ECO:0000256" key="1">
    <source>
        <dbReference type="ARBA" id="ARBA00001946"/>
    </source>
</evidence>
<dbReference type="InterPro" id="IPR006674">
    <property type="entry name" value="HD_domain"/>
</dbReference>
<evidence type="ECO:0000256" key="3">
    <source>
        <dbReference type="ARBA" id="ARBA00022694"/>
    </source>
</evidence>
<gene>
    <name evidence="15" type="ordered locus">Caka_0712</name>
</gene>
<dbReference type="SUPFAM" id="SSF81891">
    <property type="entry name" value="Poly A polymerase C-terminal region-like"/>
    <property type="match status" value="1"/>
</dbReference>
<evidence type="ECO:0000256" key="10">
    <source>
        <dbReference type="ARBA" id="ARBA00022884"/>
    </source>
</evidence>
<dbReference type="GO" id="GO:0016779">
    <property type="term" value="F:nucleotidyltransferase activity"/>
    <property type="evidence" value="ECO:0007669"/>
    <property type="project" value="UniProtKB-KW"/>
</dbReference>
<dbReference type="GO" id="GO:0042245">
    <property type="term" value="P:RNA repair"/>
    <property type="evidence" value="ECO:0007669"/>
    <property type="project" value="UniProtKB-KW"/>
</dbReference>
<keyword evidence="4 15" id="KW-0548">Nucleotidyltransferase</keyword>
<feature type="domain" description="HD" evidence="13">
    <location>
        <begin position="244"/>
        <end position="348"/>
    </location>
</feature>
<dbReference type="CDD" id="cd00077">
    <property type="entry name" value="HDc"/>
    <property type="match status" value="1"/>
</dbReference>
<dbReference type="STRING" id="583355.Caka_0712"/>
<feature type="domain" description="tRNA nucleotidyltransferase/poly(A) polymerase RNA and SrmB- binding" evidence="14">
    <location>
        <begin position="161"/>
        <end position="216"/>
    </location>
</feature>
<evidence type="ECO:0000259" key="12">
    <source>
        <dbReference type="Pfam" id="PF01743"/>
    </source>
</evidence>
<dbReference type="GO" id="GO:0008033">
    <property type="term" value="P:tRNA processing"/>
    <property type="evidence" value="ECO:0007669"/>
    <property type="project" value="UniProtKB-KW"/>
</dbReference>
<dbReference type="AlphaFoldDB" id="D5EPJ9"/>
<dbReference type="InterPro" id="IPR043519">
    <property type="entry name" value="NT_sf"/>
</dbReference>
<keyword evidence="6" id="KW-0547">Nucleotide-binding</keyword>
<evidence type="ECO:0000259" key="14">
    <source>
        <dbReference type="Pfam" id="PF12627"/>
    </source>
</evidence>
<dbReference type="InterPro" id="IPR003607">
    <property type="entry name" value="HD/PDEase_dom"/>
</dbReference>
<sequence length="445" mass="49966">MQAAGGRALLVGGCVRDGMLGIATKDVDVEVYGLSVDTVEAELAKEFRLDTVGRSFGVFILKGLEMDIALPRSESRTGPKHTDFEVKGDPAMTPQEAAARRDFTINAICYDPLNDELIDSYNGQADLLAKRLRHVSDAFIEDPLRVLRGMQFIARFDLEADPETVDLCRQLNPEHLPEERLWEEWKKLILKGTQLSKGLNFLKDCGWLPYFPELEALVGCEQDPTWHPEGDVWTHTGHCLDAYAANRIGDEWEDLIVGFAVLCHDFGKPDTSYFDAQSKRIRSPRHDVLGVPVAERFLARMTRHKKVFEEVLPLVEQHMRPLALFRDGAGDAAIRRLAARVKRLDRLCRVAYADKSGRPPIIVENFEEGDWLLERAAALAIKDNAPKPLMLGRHLVELGIKPGPHFGKILDRAYEAQLDGVFDELDGGVAFLRKTAIEMDLLSMD</sequence>
<evidence type="ECO:0000256" key="5">
    <source>
        <dbReference type="ARBA" id="ARBA00022723"/>
    </source>
</evidence>
<dbReference type="InterPro" id="IPR050124">
    <property type="entry name" value="tRNA_CCA-adding_enzyme"/>
</dbReference>
<keyword evidence="9" id="KW-0460">Magnesium</keyword>
<keyword evidence="8" id="KW-0067">ATP-binding</keyword>
<evidence type="ECO:0000313" key="15">
    <source>
        <dbReference type="EMBL" id="ADE53736.1"/>
    </source>
</evidence>
<dbReference type="Gene3D" id="1.10.3090.10">
    <property type="entry name" value="cca-adding enzyme, domain 2"/>
    <property type="match status" value="1"/>
</dbReference>
<dbReference type="EMBL" id="CP001998">
    <property type="protein sequence ID" value="ADE53736.1"/>
    <property type="molecule type" value="Genomic_DNA"/>
</dbReference>
<dbReference type="Pfam" id="PF01743">
    <property type="entry name" value="PolyA_pol"/>
    <property type="match status" value="1"/>
</dbReference>
<dbReference type="PANTHER" id="PTHR47545">
    <property type="entry name" value="MULTIFUNCTIONAL CCA PROTEIN"/>
    <property type="match status" value="1"/>
</dbReference>